<dbReference type="AlphaFoldDB" id="A0A3N2D6Q2"/>
<organism evidence="2 3">
    <name type="scientific">Salana multivorans</name>
    <dbReference type="NCBI Taxonomy" id="120377"/>
    <lineage>
        <taxon>Bacteria</taxon>
        <taxon>Bacillati</taxon>
        <taxon>Actinomycetota</taxon>
        <taxon>Actinomycetes</taxon>
        <taxon>Micrococcales</taxon>
        <taxon>Beutenbergiaceae</taxon>
        <taxon>Salana</taxon>
    </lineage>
</organism>
<name>A0A3N2D6Q2_9MICO</name>
<evidence type="ECO:0000313" key="3">
    <source>
        <dbReference type="Proteomes" id="UP000275356"/>
    </source>
</evidence>
<feature type="region of interest" description="Disordered" evidence="1">
    <location>
        <begin position="81"/>
        <end position="139"/>
    </location>
</feature>
<reference evidence="2 3" key="1">
    <citation type="submission" date="2018-11" db="EMBL/GenBank/DDBJ databases">
        <title>Sequencing the genomes of 1000 actinobacteria strains.</title>
        <authorList>
            <person name="Klenk H.-P."/>
        </authorList>
    </citation>
    <scope>NUCLEOTIDE SEQUENCE [LARGE SCALE GENOMIC DNA]</scope>
    <source>
        <strain evidence="2 3">DSM 13521</strain>
    </source>
</reference>
<comment type="caution">
    <text evidence="2">The sequence shown here is derived from an EMBL/GenBank/DDBJ whole genome shotgun (WGS) entry which is preliminary data.</text>
</comment>
<dbReference type="EMBL" id="RKHQ01000001">
    <property type="protein sequence ID" value="ROR95450.1"/>
    <property type="molecule type" value="Genomic_DNA"/>
</dbReference>
<dbReference type="Proteomes" id="UP000275356">
    <property type="component" value="Unassembled WGS sequence"/>
</dbReference>
<gene>
    <name evidence="2" type="ORF">EDD28_0001</name>
</gene>
<dbReference type="OrthoDB" id="4629068at2"/>
<evidence type="ECO:0000256" key="1">
    <source>
        <dbReference type="SAM" id="MobiDB-lite"/>
    </source>
</evidence>
<dbReference type="InterPro" id="IPR057999">
    <property type="entry name" value="Gp49"/>
</dbReference>
<accession>A0A3N2D6Q2</accession>
<feature type="compositionally biased region" description="Low complexity" evidence="1">
    <location>
        <begin position="99"/>
        <end position="109"/>
    </location>
</feature>
<proteinExistence type="predicted"/>
<protein>
    <submittedName>
        <fullName evidence="2">Uncharacterized protein</fullName>
    </submittedName>
</protein>
<feature type="compositionally biased region" description="Basic residues" evidence="1">
    <location>
        <begin position="111"/>
        <end position="132"/>
    </location>
</feature>
<dbReference type="RefSeq" id="WP_123737773.1">
    <property type="nucleotide sequence ID" value="NZ_RKHQ01000001.1"/>
</dbReference>
<dbReference type="Pfam" id="PF25690">
    <property type="entry name" value="Phage_gp49"/>
    <property type="match status" value="1"/>
</dbReference>
<evidence type="ECO:0000313" key="2">
    <source>
        <dbReference type="EMBL" id="ROR95450.1"/>
    </source>
</evidence>
<sequence>MSDVDITPDGSEIVVTLKGGKDFSDTWIVIHGNDASEVRQKIADMFGLAEEQHKELKLYELVIYANKALQVARNLNVVLGAVPADGPSRRGTSPRSPLRTATRGATNPRRTPPRRSRPPGRARPPPRSRSRSPRSTSAR</sequence>
<keyword evidence="3" id="KW-1185">Reference proteome</keyword>